<sequence length="305" mass="35302">MRCPSLVDLPDPPSGKTGWPWTVESPRLSDAMPDGRPWPQISIVTPSFNQGQYLEETIRSVLLQGYPDLQYVIMDGGSTDNSVEIIRKYSHWLNHWESKKDQGQAHAINKGLALLSGEVGTYLNSDDLLLRRSLGYVGNTFRRYEWDILLGRNTSNVTFESWLFKRSYWQARLVALNDPLLCGEHSYQVCQESSYWNLGRFRDCRFDESLMFCMDYDWFQRLAPGSKILQTSRKLGHFRRHADSKSQRLDHVKIAENAIVQTKNCEIAISREQAEPILNAHKKRHRFAMLSVPLGLDAHFLYRHP</sequence>
<dbReference type="Gene3D" id="3.90.550.10">
    <property type="entry name" value="Spore Coat Polysaccharide Biosynthesis Protein SpsA, Chain A"/>
    <property type="match status" value="1"/>
</dbReference>
<evidence type="ECO:0000256" key="1">
    <source>
        <dbReference type="SAM" id="MobiDB-lite"/>
    </source>
</evidence>
<feature type="region of interest" description="Disordered" evidence="1">
    <location>
        <begin position="1"/>
        <end position="22"/>
    </location>
</feature>
<dbReference type="OrthoDB" id="8097803at2"/>
<keyword evidence="3" id="KW-0808">Transferase</keyword>
<evidence type="ECO:0000313" key="3">
    <source>
        <dbReference type="EMBL" id="SFV32723.1"/>
    </source>
</evidence>
<dbReference type="SUPFAM" id="SSF53448">
    <property type="entry name" value="Nucleotide-diphospho-sugar transferases"/>
    <property type="match status" value="1"/>
</dbReference>
<dbReference type="CDD" id="cd06433">
    <property type="entry name" value="GT_2_WfgS_like"/>
    <property type="match status" value="1"/>
</dbReference>
<dbReference type="AlphaFoldDB" id="A0A1I7NDT6"/>
<dbReference type="PANTHER" id="PTHR22916">
    <property type="entry name" value="GLYCOSYLTRANSFERASE"/>
    <property type="match status" value="1"/>
</dbReference>
<keyword evidence="4" id="KW-1185">Reference proteome</keyword>
<dbReference type="Pfam" id="PF00535">
    <property type="entry name" value="Glycos_transf_2"/>
    <property type="match status" value="1"/>
</dbReference>
<gene>
    <name evidence="3" type="ORF">SAMN04488557_1702</name>
</gene>
<organism evidence="3 4">
    <name type="scientific">Hyphomicrobium facile</name>
    <dbReference type="NCBI Taxonomy" id="51670"/>
    <lineage>
        <taxon>Bacteria</taxon>
        <taxon>Pseudomonadati</taxon>
        <taxon>Pseudomonadota</taxon>
        <taxon>Alphaproteobacteria</taxon>
        <taxon>Hyphomicrobiales</taxon>
        <taxon>Hyphomicrobiaceae</taxon>
        <taxon>Hyphomicrobium</taxon>
    </lineage>
</organism>
<dbReference type="EMBL" id="FPCH01000002">
    <property type="protein sequence ID" value="SFV32723.1"/>
    <property type="molecule type" value="Genomic_DNA"/>
</dbReference>
<evidence type="ECO:0000313" key="4">
    <source>
        <dbReference type="Proteomes" id="UP000199423"/>
    </source>
</evidence>
<dbReference type="InterPro" id="IPR029044">
    <property type="entry name" value="Nucleotide-diphossugar_trans"/>
</dbReference>
<reference evidence="4" key="1">
    <citation type="submission" date="2016-10" db="EMBL/GenBank/DDBJ databases">
        <authorList>
            <person name="Varghese N."/>
            <person name="Submissions S."/>
        </authorList>
    </citation>
    <scope>NUCLEOTIDE SEQUENCE [LARGE SCALE GENOMIC DNA]</scope>
    <source>
        <strain evidence="4">DSM 1565</strain>
    </source>
</reference>
<proteinExistence type="predicted"/>
<accession>A0A1I7NDT6</accession>
<protein>
    <submittedName>
        <fullName evidence="3">Glycosyl transferase family 2</fullName>
    </submittedName>
</protein>
<feature type="domain" description="Glycosyltransferase 2-like" evidence="2">
    <location>
        <begin position="42"/>
        <end position="152"/>
    </location>
</feature>
<name>A0A1I7NDT6_9HYPH</name>
<evidence type="ECO:0000259" key="2">
    <source>
        <dbReference type="Pfam" id="PF00535"/>
    </source>
</evidence>
<dbReference type="GO" id="GO:0016758">
    <property type="term" value="F:hexosyltransferase activity"/>
    <property type="evidence" value="ECO:0007669"/>
    <property type="project" value="UniProtKB-ARBA"/>
</dbReference>
<dbReference type="STRING" id="51670.SAMN04488557_1702"/>
<dbReference type="PANTHER" id="PTHR22916:SF65">
    <property type="entry name" value="SLR1065 PROTEIN"/>
    <property type="match status" value="1"/>
</dbReference>
<dbReference type="Proteomes" id="UP000199423">
    <property type="component" value="Unassembled WGS sequence"/>
</dbReference>
<dbReference type="RefSeq" id="WP_092867021.1">
    <property type="nucleotide sequence ID" value="NZ_FPCH01000002.1"/>
</dbReference>
<dbReference type="InterPro" id="IPR001173">
    <property type="entry name" value="Glyco_trans_2-like"/>
</dbReference>